<evidence type="ECO:0000256" key="2">
    <source>
        <dbReference type="ARBA" id="ARBA00012702"/>
    </source>
</evidence>
<evidence type="ECO:0000256" key="6">
    <source>
        <dbReference type="ARBA" id="ARBA00022723"/>
    </source>
</evidence>
<keyword evidence="7" id="KW-0677">Repeat</keyword>
<gene>
    <name evidence="11" type="ORF">K402DRAFT_322077</name>
</gene>
<dbReference type="Gene3D" id="1.50.10.20">
    <property type="match status" value="1"/>
</dbReference>
<dbReference type="GO" id="GO:0008270">
    <property type="term" value="F:zinc ion binding"/>
    <property type="evidence" value="ECO:0007669"/>
    <property type="project" value="UniProtKB-UniRule"/>
</dbReference>
<dbReference type="EMBL" id="ML977138">
    <property type="protein sequence ID" value="KAF1991857.1"/>
    <property type="molecule type" value="Genomic_DNA"/>
</dbReference>
<dbReference type="OrthoDB" id="10261146at2759"/>
<keyword evidence="4 9" id="KW-0637">Prenyltransferase</keyword>
<dbReference type="PANTHER" id="PTHR11774:SF6">
    <property type="entry name" value="PROTEIN FARNESYLTRANSFERASE SUBUNIT BETA"/>
    <property type="match status" value="1"/>
</dbReference>
<dbReference type="Pfam" id="PF00432">
    <property type="entry name" value="Prenyltrans"/>
    <property type="match status" value="1"/>
</dbReference>
<comment type="catalytic activity">
    <reaction evidence="9">
        <text>L-cysteinyl-[protein] + (2E,6E)-farnesyl diphosphate = S-(2E,6E)-farnesyl-L-cysteinyl-[protein] + diphosphate</text>
        <dbReference type="Rhea" id="RHEA:13345"/>
        <dbReference type="Rhea" id="RHEA-COMP:10131"/>
        <dbReference type="Rhea" id="RHEA-COMP:11535"/>
        <dbReference type="ChEBI" id="CHEBI:29950"/>
        <dbReference type="ChEBI" id="CHEBI:33019"/>
        <dbReference type="ChEBI" id="CHEBI:86019"/>
        <dbReference type="ChEBI" id="CHEBI:175763"/>
    </reaction>
</comment>
<proteinExistence type="inferred from homology"/>
<dbReference type="CDD" id="cd02893">
    <property type="entry name" value="FTase"/>
    <property type="match status" value="1"/>
</dbReference>
<evidence type="ECO:0000256" key="7">
    <source>
        <dbReference type="ARBA" id="ARBA00022737"/>
    </source>
</evidence>
<protein>
    <recommendedName>
        <fullName evidence="3 9">Protein farnesyltransferase subunit beta</fullName>
        <shortName evidence="9">FTase-beta</shortName>
        <ecNumber evidence="2 9">2.5.1.58</ecNumber>
    </recommendedName>
</protein>
<dbReference type="AlphaFoldDB" id="A0A6G1HFL3"/>
<reference evidence="11" key="1">
    <citation type="journal article" date="2020" name="Stud. Mycol.">
        <title>101 Dothideomycetes genomes: a test case for predicting lifestyles and emergence of pathogens.</title>
        <authorList>
            <person name="Haridas S."/>
            <person name="Albert R."/>
            <person name="Binder M."/>
            <person name="Bloem J."/>
            <person name="Labutti K."/>
            <person name="Salamov A."/>
            <person name="Andreopoulos B."/>
            <person name="Baker S."/>
            <person name="Barry K."/>
            <person name="Bills G."/>
            <person name="Bluhm B."/>
            <person name="Cannon C."/>
            <person name="Castanera R."/>
            <person name="Culley D."/>
            <person name="Daum C."/>
            <person name="Ezra D."/>
            <person name="Gonzalez J."/>
            <person name="Henrissat B."/>
            <person name="Kuo A."/>
            <person name="Liang C."/>
            <person name="Lipzen A."/>
            <person name="Lutzoni F."/>
            <person name="Magnuson J."/>
            <person name="Mondo S."/>
            <person name="Nolan M."/>
            <person name="Ohm R."/>
            <person name="Pangilinan J."/>
            <person name="Park H.-J."/>
            <person name="Ramirez L."/>
            <person name="Alfaro M."/>
            <person name="Sun H."/>
            <person name="Tritt A."/>
            <person name="Yoshinaga Y."/>
            <person name="Zwiers L.-H."/>
            <person name="Turgeon B."/>
            <person name="Goodwin S."/>
            <person name="Spatafora J."/>
            <person name="Crous P."/>
            <person name="Grigoriev I."/>
        </authorList>
    </citation>
    <scope>NUCLEOTIDE SEQUENCE</scope>
    <source>
        <strain evidence="11">CBS 113979</strain>
    </source>
</reference>
<name>A0A6G1HFL3_9PEZI</name>
<keyword evidence="12" id="KW-1185">Reference proteome</keyword>
<dbReference type="Proteomes" id="UP000800041">
    <property type="component" value="Unassembled WGS sequence"/>
</dbReference>
<dbReference type="SUPFAM" id="SSF48239">
    <property type="entry name" value="Terpenoid cyclases/Protein prenyltransferases"/>
    <property type="match status" value="1"/>
</dbReference>
<sequence>MDEAQSLMFEVPWLFKRMPDIVDDLKTESSVMQAATTRECLPYLSGQKNFERNSYGVPKLRREGHVEFLQSWLGDLEPDFVSLDAGRPWIVYWSISGLGMLGYDMKQFKDGVVANVEQCQHPEGGIAGGFGHAAHLATTYATLLSLVSVGDESALDCVNRKTMWQWLGKMKQLDGGFTMCHGGEEDARGAFCAVIILSLLNLPLELPSDSPARVKGDETFLTGLPEWISRCQTYEGGISASPGTEAHGAYTFCALGALCVMGAPYEMINRYLDLDALVSWLTSRQYAPEGGLAGRANKLVDGCYSHWIGGCWALVEAAVRGPDSDGLLGQPSLWHREGLTRYILCCAQADKGGLRDKPSKHPDGYHSCYNLAGLSAAQNVYIFDRSLIGTDDPIQGNGLTAPFKWTNQPFIDVPCEEGDRVSPYHPVFVVPLGKAEAARRYFASKGGF</sequence>
<keyword evidence="8 9" id="KW-0862">Zinc</keyword>
<comment type="function">
    <text evidence="9">Catalyzes the transfer of a farnesyl moiety from farnesyl diphosphate to a cysteine at the fourth position from the C-terminus of several proteins. The beta subunit is responsible for peptide-binding.</text>
</comment>
<dbReference type="GO" id="GO:0097354">
    <property type="term" value="P:prenylation"/>
    <property type="evidence" value="ECO:0007669"/>
    <property type="project" value="UniProtKB-UniRule"/>
</dbReference>
<accession>A0A6G1HFL3</accession>
<dbReference type="FunFam" id="1.50.10.20:FF:000014">
    <property type="entry name" value="Protein farnesyltransferase subunit beta"/>
    <property type="match status" value="1"/>
</dbReference>
<dbReference type="GO" id="GO:0005965">
    <property type="term" value="C:protein farnesyltransferase complex"/>
    <property type="evidence" value="ECO:0007669"/>
    <property type="project" value="UniProtKB-UniRule"/>
</dbReference>
<evidence type="ECO:0000313" key="11">
    <source>
        <dbReference type="EMBL" id="KAF1991857.1"/>
    </source>
</evidence>
<evidence type="ECO:0000313" key="12">
    <source>
        <dbReference type="Proteomes" id="UP000800041"/>
    </source>
</evidence>
<comment type="subunit">
    <text evidence="9">Heterodimer of an alpha and a beta subunit.</text>
</comment>
<evidence type="ECO:0000256" key="1">
    <source>
        <dbReference type="ARBA" id="ARBA00010497"/>
    </source>
</evidence>
<evidence type="ECO:0000259" key="10">
    <source>
        <dbReference type="Pfam" id="PF00432"/>
    </source>
</evidence>
<evidence type="ECO:0000256" key="4">
    <source>
        <dbReference type="ARBA" id="ARBA00022602"/>
    </source>
</evidence>
<evidence type="ECO:0000256" key="8">
    <source>
        <dbReference type="ARBA" id="ARBA00022833"/>
    </source>
</evidence>
<dbReference type="PANTHER" id="PTHR11774">
    <property type="entry name" value="GERANYLGERANYL TRANSFERASE TYPE BETA SUBUNIT"/>
    <property type="match status" value="1"/>
</dbReference>
<dbReference type="InterPro" id="IPR008930">
    <property type="entry name" value="Terpenoid_cyclase/PrenylTrfase"/>
</dbReference>
<organism evidence="11 12">
    <name type="scientific">Aulographum hederae CBS 113979</name>
    <dbReference type="NCBI Taxonomy" id="1176131"/>
    <lineage>
        <taxon>Eukaryota</taxon>
        <taxon>Fungi</taxon>
        <taxon>Dikarya</taxon>
        <taxon>Ascomycota</taxon>
        <taxon>Pezizomycotina</taxon>
        <taxon>Dothideomycetes</taxon>
        <taxon>Pleosporomycetidae</taxon>
        <taxon>Aulographales</taxon>
        <taxon>Aulographaceae</taxon>
    </lineage>
</organism>
<feature type="domain" description="Prenyltransferase alpha-alpha toroid" evidence="10">
    <location>
        <begin position="60"/>
        <end position="429"/>
    </location>
</feature>
<keyword evidence="5 9" id="KW-0808">Transferase</keyword>
<comment type="cofactor">
    <cofactor evidence="9">
        <name>Zn(2+)</name>
        <dbReference type="ChEBI" id="CHEBI:29105"/>
    </cofactor>
    <text evidence="9">Binds 1 zinc ion per subunit.</text>
</comment>
<dbReference type="InterPro" id="IPR001330">
    <property type="entry name" value="Prenyltrans"/>
</dbReference>
<comment type="similarity">
    <text evidence="1 9">Belongs to the protein prenyltransferase subunit beta family.</text>
</comment>
<evidence type="ECO:0000256" key="5">
    <source>
        <dbReference type="ARBA" id="ARBA00022679"/>
    </source>
</evidence>
<evidence type="ECO:0000256" key="3">
    <source>
        <dbReference type="ARBA" id="ARBA00015798"/>
    </source>
</evidence>
<dbReference type="EC" id="2.5.1.58" evidence="2 9"/>
<dbReference type="GO" id="GO:0004660">
    <property type="term" value="F:protein farnesyltransferase activity"/>
    <property type="evidence" value="ECO:0007669"/>
    <property type="project" value="UniProtKB-UniRule"/>
</dbReference>
<evidence type="ECO:0000256" key="9">
    <source>
        <dbReference type="RuleBase" id="RU365056"/>
    </source>
</evidence>
<keyword evidence="6 9" id="KW-0479">Metal-binding</keyword>
<dbReference type="InterPro" id="IPR045089">
    <property type="entry name" value="PGGT1B-like"/>
</dbReference>
<dbReference type="InterPro" id="IPR026872">
    <property type="entry name" value="FTB"/>
</dbReference>